<dbReference type="STRING" id="349307.Mthe_1243"/>
<dbReference type="RefSeq" id="WP_011696414.1">
    <property type="nucleotide sequence ID" value="NC_008553.1"/>
</dbReference>
<accession>A0B8J8</accession>
<evidence type="ECO:0000259" key="1">
    <source>
        <dbReference type="Pfam" id="PF09894"/>
    </source>
</evidence>
<sequence length="192" mass="20873">MSLVIAFSGREAVIAGDRRSIAFAGDCRLLEEELYSGRIHDDVELLRRAGELSATIYISDGREKVWRDGDVLVGEVTEVSASSSKRRRVYVTSGAYLIVDVVDGNARISGRGGASLIILGNRHTRDAAGKALQGLGKISADAIARVMDEVSAGTATMSREHTLLKITAHHKDPASILMQTFSRDCERMGWRL</sequence>
<dbReference type="KEGG" id="mtp:Mthe_1243"/>
<dbReference type="Pfam" id="PF09894">
    <property type="entry name" value="MJ0548_N"/>
    <property type="match status" value="1"/>
</dbReference>
<keyword evidence="3" id="KW-1185">Reference proteome</keyword>
<evidence type="ECO:0000313" key="2">
    <source>
        <dbReference type="EMBL" id="ABK15022.1"/>
    </source>
</evidence>
<feature type="domain" description="Connectase MJ0548-like N-terminal" evidence="1">
    <location>
        <begin position="1"/>
        <end position="186"/>
    </location>
</feature>
<reference evidence="2 3" key="1">
    <citation type="submission" date="2006-10" db="EMBL/GenBank/DDBJ databases">
        <title>Complete sequence of Methanosaeta thermophila PT.</title>
        <authorList>
            <consortium name="US DOE Joint Genome Institute"/>
            <person name="Copeland A."/>
            <person name="Lucas S."/>
            <person name="Lapidus A."/>
            <person name="Barry K."/>
            <person name="Detter J.C."/>
            <person name="Glavina del Rio T."/>
            <person name="Hammon N."/>
            <person name="Israni S."/>
            <person name="Pitluck S."/>
            <person name="Chain P."/>
            <person name="Malfatti S."/>
            <person name="Shin M."/>
            <person name="Vergez L."/>
            <person name="Schmutz J."/>
            <person name="Larimer F."/>
            <person name="Land M."/>
            <person name="Hauser L."/>
            <person name="Kyrpides N."/>
            <person name="Kim E."/>
            <person name="Smith K.S."/>
            <person name="Ingram-Smith C."/>
            <person name="Richardson P."/>
        </authorList>
    </citation>
    <scope>NUCLEOTIDE SEQUENCE [LARGE SCALE GENOMIC DNA]</scope>
    <source>
        <strain evidence="3">DSM 6194 / JCM 14653 / NBRC 101360 / PT</strain>
    </source>
</reference>
<name>A0B8J8_METTP</name>
<dbReference type="InterPro" id="IPR057262">
    <property type="entry name" value="MJ0548_N"/>
</dbReference>
<dbReference type="PIRSF" id="PIRSF019262">
    <property type="entry name" value="UCP019262"/>
    <property type="match status" value="1"/>
</dbReference>
<organism evidence="2 3">
    <name type="scientific">Methanothrix thermoacetophila (strain DSM 6194 / JCM 14653 / NBRC 101360 / PT)</name>
    <name type="common">Methanosaeta thermophila</name>
    <dbReference type="NCBI Taxonomy" id="349307"/>
    <lineage>
        <taxon>Archaea</taxon>
        <taxon>Methanobacteriati</taxon>
        <taxon>Methanobacteriota</taxon>
        <taxon>Stenosarchaea group</taxon>
        <taxon>Methanomicrobia</taxon>
        <taxon>Methanotrichales</taxon>
        <taxon>Methanotrichaceae</taxon>
        <taxon>Methanothrix</taxon>
    </lineage>
</organism>
<evidence type="ECO:0000313" key="3">
    <source>
        <dbReference type="Proteomes" id="UP000000674"/>
    </source>
</evidence>
<dbReference type="OrthoDB" id="106876at2157"/>
<dbReference type="InterPro" id="IPR016754">
    <property type="entry name" value="MJ0548-like"/>
</dbReference>
<dbReference type="HOGENOM" id="CLU_121277_0_0_2"/>
<dbReference type="GeneID" id="4463174"/>
<dbReference type="AlphaFoldDB" id="A0B8J8"/>
<dbReference type="Proteomes" id="UP000000674">
    <property type="component" value="Chromosome"/>
</dbReference>
<gene>
    <name evidence="2" type="ordered locus">Mthe_1243</name>
</gene>
<proteinExistence type="predicted"/>
<dbReference type="EMBL" id="CP000477">
    <property type="protein sequence ID" value="ABK15022.1"/>
    <property type="molecule type" value="Genomic_DNA"/>
</dbReference>
<protein>
    <recommendedName>
        <fullName evidence="1">Connectase MJ0548-like N-terminal domain-containing protein</fullName>
    </recommendedName>
</protein>